<dbReference type="PROSITE" id="PS00028">
    <property type="entry name" value="ZINC_FINGER_C2H2_1"/>
    <property type="match status" value="2"/>
</dbReference>
<evidence type="ECO:0000256" key="4">
    <source>
        <dbReference type="ARBA" id="ARBA00022723"/>
    </source>
</evidence>
<dbReference type="GO" id="GO:0008270">
    <property type="term" value="F:zinc ion binding"/>
    <property type="evidence" value="ECO:0007669"/>
    <property type="project" value="UniProtKB-KW"/>
</dbReference>
<reference evidence="15" key="1">
    <citation type="submission" date="2025-08" db="UniProtKB">
        <authorList>
            <consortium name="RefSeq"/>
        </authorList>
    </citation>
    <scope>IDENTIFICATION</scope>
    <source>
        <strain evidence="15">J_2021</strain>
        <tissue evidence="15">Erythrocytes</tissue>
    </source>
</reference>
<name>A0A8J1LSM5_XENLA</name>
<evidence type="ECO:0000256" key="7">
    <source>
        <dbReference type="ARBA" id="ARBA00022833"/>
    </source>
</evidence>
<accession>A0A8J1LSM5</accession>
<dbReference type="KEGG" id="xla:108703750"/>
<keyword evidence="6 12" id="KW-0863">Zinc-finger</keyword>
<dbReference type="FunFam" id="3.30.160.60:FF:000966">
    <property type="entry name" value="ZFP90 zinc finger protein"/>
    <property type="match status" value="1"/>
</dbReference>
<dbReference type="FunFam" id="3.30.160.60:FF:002343">
    <property type="entry name" value="Zinc finger protein 33A"/>
    <property type="match status" value="1"/>
</dbReference>
<evidence type="ECO:0000256" key="2">
    <source>
        <dbReference type="ARBA" id="ARBA00004123"/>
    </source>
</evidence>
<evidence type="ECO:0000256" key="1">
    <source>
        <dbReference type="ARBA" id="ARBA00003767"/>
    </source>
</evidence>
<evidence type="ECO:0000256" key="10">
    <source>
        <dbReference type="ARBA" id="ARBA00023163"/>
    </source>
</evidence>
<dbReference type="GO" id="GO:0000978">
    <property type="term" value="F:RNA polymerase II cis-regulatory region sequence-specific DNA binding"/>
    <property type="evidence" value="ECO:0007669"/>
    <property type="project" value="TreeGrafter"/>
</dbReference>
<dbReference type="PANTHER" id="PTHR23235">
    <property type="entry name" value="KRUEPPEL-LIKE TRANSCRIPTION FACTOR"/>
    <property type="match status" value="1"/>
</dbReference>
<sequence length="126" mass="14752">MSNIIQLLTGEVAIRTHHVSIYFSLDEWDYIKGNKELYGEEIKVDPQQLCPLDRSHLIRHQRIHTGEKPFSCSECGKCFSDRSHLIRHQRIHTGEKPFSCSDCGKCFSKRCHFVRHQMIHTGEKPF</sequence>
<keyword evidence="8" id="KW-0805">Transcription regulation</keyword>
<evidence type="ECO:0000256" key="11">
    <source>
        <dbReference type="ARBA" id="ARBA00023242"/>
    </source>
</evidence>
<dbReference type="AlphaFoldDB" id="A0A8J1LSM5"/>
<comment type="similarity">
    <text evidence="3">Belongs to the krueppel C2H2-type zinc-finger protein family.</text>
</comment>
<dbReference type="GeneID" id="108703750"/>
<dbReference type="GO" id="GO:0005634">
    <property type="term" value="C:nucleus"/>
    <property type="evidence" value="ECO:0007669"/>
    <property type="project" value="UniProtKB-SubCell"/>
</dbReference>
<evidence type="ECO:0000259" key="13">
    <source>
        <dbReference type="PROSITE" id="PS50157"/>
    </source>
</evidence>
<comment type="subcellular location">
    <subcellularLocation>
        <location evidence="2">Nucleus</location>
    </subcellularLocation>
</comment>
<evidence type="ECO:0000313" key="15">
    <source>
        <dbReference type="RefSeq" id="XP_041432563.1"/>
    </source>
</evidence>
<comment type="function">
    <text evidence="1">May be involved in transcriptional regulation.</text>
</comment>
<gene>
    <name evidence="15" type="primary">LOC108703750</name>
</gene>
<dbReference type="InterPro" id="IPR013087">
    <property type="entry name" value="Znf_C2H2_type"/>
</dbReference>
<evidence type="ECO:0000313" key="14">
    <source>
        <dbReference type="Proteomes" id="UP000186698"/>
    </source>
</evidence>
<evidence type="ECO:0000256" key="5">
    <source>
        <dbReference type="ARBA" id="ARBA00022737"/>
    </source>
</evidence>
<keyword evidence="10" id="KW-0804">Transcription</keyword>
<dbReference type="InterPro" id="IPR036236">
    <property type="entry name" value="Znf_C2H2_sf"/>
</dbReference>
<keyword evidence="5" id="KW-0677">Repeat</keyword>
<keyword evidence="9" id="KW-0238">DNA-binding</keyword>
<evidence type="ECO:0000256" key="12">
    <source>
        <dbReference type="PROSITE-ProRule" id="PRU00042"/>
    </source>
</evidence>
<organism evidence="14 15">
    <name type="scientific">Xenopus laevis</name>
    <name type="common">African clawed frog</name>
    <dbReference type="NCBI Taxonomy" id="8355"/>
    <lineage>
        <taxon>Eukaryota</taxon>
        <taxon>Metazoa</taxon>
        <taxon>Chordata</taxon>
        <taxon>Craniata</taxon>
        <taxon>Vertebrata</taxon>
        <taxon>Euteleostomi</taxon>
        <taxon>Amphibia</taxon>
        <taxon>Batrachia</taxon>
        <taxon>Anura</taxon>
        <taxon>Pipoidea</taxon>
        <taxon>Pipidae</taxon>
        <taxon>Xenopodinae</taxon>
        <taxon>Xenopus</taxon>
        <taxon>Xenopus</taxon>
    </lineage>
</organism>
<dbReference type="RefSeq" id="XP_041432563.1">
    <property type="nucleotide sequence ID" value="XM_041576629.1"/>
</dbReference>
<evidence type="ECO:0000256" key="3">
    <source>
        <dbReference type="ARBA" id="ARBA00006991"/>
    </source>
</evidence>
<dbReference type="OrthoDB" id="9439903at2759"/>
<dbReference type="SUPFAM" id="SSF57667">
    <property type="entry name" value="beta-beta-alpha zinc fingers"/>
    <property type="match status" value="1"/>
</dbReference>
<keyword evidence="7" id="KW-0862">Zinc</keyword>
<dbReference type="PANTHER" id="PTHR23235:SF178">
    <property type="entry name" value="C2H2-TYPE DOMAIN-CONTAINING PROTEIN-RELATED"/>
    <property type="match status" value="1"/>
</dbReference>
<evidence type="ECO:0000256" key="9">
    <source>
        <dbReference type="ARBA" id="ARBA00023125"/>
    </source>
</evidence>
<dbReference type="Pfam" id="PF00096">
    <property type="entry name" value="zf-C2H2"/>
    <property type="match status" value="2"/>
</dbReference>
<keyword evidence="4" id="KW-0479">Metal-binding</keyword>
<dbReference type="Proteomes" id="UP000186698">
    <property type="component" value="Chromosome 9_10L"/>
</dbReference>
<dbReference type="SMART" id="SM00355">
    <property type="entry name" value="ZnF_C2H2"/>
    <property type="match status" value="2"/>
</dbReference>
<feature type="domain" description="C2H2-type" evidence="13">
    <location>
        <begin position="70"/>
        <end position="97"/>
    </location>
</feature>
<dbReference type="GO" id="GO:0000981">
    <property type="term" value="F:DNA-binding transcription factor activity, RNA polymerase II-specific"/>
    <property type="evidence" value="ECO:0007669"/>
    <property type="project" value="TreeGrafter"/>
</dbReference>
<feature type="domain" description="C2H2-type" evidence="13">
    <location>
        <begin position="98"/>
        <end position="125"/>
    </location>
</feature>
<protein>
    <submittedName>
        <fullName evidence="15">Oocyte zinc finger protein XlCOF7.1-like</fullName>
    </submittedName>
</protein>
<feature type="domain" description="C2H2-type" evidence="13">
    <location>
        <begin position="54"/>
        <end position="69"/>
    </location>
</feature>
<dbReference type="Gene3D" id="3.30.160.60">
    <property type="entry name" value="Classic Zinc Finger"/>
    <property type="match status" value="3"/>
</dbReference>
<proteinExistence type="inferred from homology"/>
<keyword evidence="11" id="KW-0539">Nucleus</keyword>
<evidence type="ECO:0000256" key="8">
    <source>
        <dbReference type="ARBA" id="ARBA00023015"/>
    </source>
</evidence>
<evidence type="ECO:0000256" key="6">
    <source>
        <dbReference type="ARBA" id="ARBA00022771"/>
    </source>
</evidence>
<keyword evidence="14" id="KW-1185">Reference proteome</keyword>
<dbReference type="FunFam" id="3.30.160.60:FF:002402">
    <property type="entry name" value="Zinc finger protein 347"/>
    <property type="match status" value="1"/>
</dbReference>
<dbReference type="PROSITE" id="PS50157">
    <property type="entry name" value="ZINC_FINGER_C2H2_2"/>
    <property type="match status" value="3"/>
</dbReference>